<evidence type="ECO:0008006" key="3">
    <source>
        <dbReference type="Google" id="ProtNLM"/>
    </source>
</evidence>
<dbReference type="AlphaFoldDB" id="A0A6L5X8B9"/>
<accession>A0A6L5X8B9</accession>
<dbReference type="EMBL" id="VULZ01000009">
    <property type="protein sequence ID" value="MSS15226.1"/>
    <property type="molecule type" value="Genomic_DNA"/>
</dbReference>
<sequence length="61" mass="6878">MAGKGRPPVDNPKARRVVIRLTEEEYLQLQAAADAVDGSVSDVIRQALNCFIFQQRIHRND</sequence>
<reference evidence="1 2" key="1">
    <citation type="submission" date="2019-08" db="EMBL/GenBank/DDBJ databases">
        <title>In-depth cultivation of the pig gut microbiome towards novel bacterial diversity and tailored functional studies.</title>
        <authorList>
            <person name="Wylensek D."/>
            <person name="Hitch T.C.A."/>
            <person name="Clavel T."/>
        </authorList>
    </citation>
    <scope>NUCLEOTIDE SEQUENCE [LARGE SCALE GENOMIC DNA]</scope>
    <source>
        <strain evidence="1 2">Oil+RF-744-WCA-WT-11</strain>
    </source>
</reference>
<organism evidence="1 2">
    <name type="scientific">Porcincola intestinalis</name>
    <dbReference type="NCBI Taxonomy" id="2606632"/>
    <lineage>
        <taxon>Bacteria</taxon>
        <taxon>Bacillati</taxon>
        <taxon>Bacillota</taxon>
        <taxon>Clostridia</taxon>
        <taxon>Lachnospirales</taxon>
        <taxon>Lachnospiraceae</taxon>
        <taxon>Porcincola</taxon>
    </lineage>
</organism>
<name>A0A6L5X8B9_9FIRM</name>
<evidence type="ECO:0000313" key="2">
    <source>
        <dbReference type="Proteomes" id="UP000481852"/>
    </source>
</evidence>
<comment type="caution">
    <text evidence="1">The sequence shown here is derived from an EMBL/GenBank/DDBJ whole genome shotgun (WGS) entry which is preliminary data.</text>
</comment>
<proteinExistence type="predicted"/>
<gene>
    <name evidence="1" type="ORF">FYJ35_09300</name>
</gene>
<dbReference type="Proteomes" id="UP000481852">
    <property type="component" value="Unassembled WGS sequence"/>
</dbReference>
<keyword evidence="2" id="KW-1185">Reference proteome</keyword>
<dbReference type="RefSeq" id="WP_154525843.1">
    <property type="nucleotide sequence ID" value="NZ_VULZ01000009.1"/>
</dbReference>
<evidence type="ECO:0000313" key="1">
    <source>
        <dbReference type="EMBL" id="MSS15226.1"/>
    </source>
</evidence>
<protein>
    <recommendedName>
        <fullName evidence="3">Ribbon-helix-helix protein CopG domain-containing protein</fullName>
    </recommendedName>
</protein>